<feature type="compositionally biased region" description="Acidic residues" evidence="1">
    <location>
        <begin position="863"/>
        <end position="879"/>
    </location>
</feature>
<feature type="compositionally biased region" description="Pro residues" evidence="1">
    <location>
        <begin position="1279"/>
        <end position="1303"/>
    </location>
</feature>
<protein>
    <recommendedName>
        <fullName evidence="2">BBC1/AIM3 cysteine proteinase-fold domain-containing protein</fullName>
    </recommendedName>
</protein>
<feature type="compositionally biased region" description="Acidic residues" evidence="1">
    <location>
        <begin position="913"/>
        <end position="930"/>
    </location>
</feature>
<feature type="compositionally biased region" description="Basic and acidic residues" evidence="1">
    <location>
        <begin position="622"/>
        <end position="631"/>
    </location>
</feature>
<feature type="compositionally biased region" description="Pro residues" evidence="1">
    <location>
        <begin position="803"/>
        <end position="819"/>
    </location>
</feature>
<feature type="compositionally biased region" description="Basic and acidic residues" evidence="1">
    <location>
        <begin position="404"/>
        <end position="429"/>
    </location>
</feature>
<evidence type="ECO:0000313" key="3">
    <source>
        <dbReference type="EMBL" id="OJT12079.1"/>
    </source>
</evidence>
<organism evidence="3 4">
    <name type="scientific">Trametes pubescens</name>
    <name type="common">White-rot fungus</name>
    <dbReference type="NCBI Taxonomy" id="154538"/>
    <lineage>
        <taxon>Eukaryota</taxon>
        <taxon>Fungi</taxon>
        <taxon>Dikarya</taxon>
        <taxon>Basidiomycota</taxon>
        <taxon>Agaricomycotina</taxon>
        <taxon>Agaricomycetes</taxon>
        <taxon>Polyporales</taxon>
        <taxon>Polyporaceae</taxon>
        <taxon>Trametes</taxon>
    </lineage>
</organism>
<dbReference type="OMA" id="QWELPSI"/>
<feature type="compositionally biased region" description="Pro residues" evidence="1">
    <location>
        <begin position="835"/>
        <end position="855"/>
    </location>
</feature>
<feature type="compositionally biased region" description="Pro residues" evidence="1">
    <location>
        <begin position="672"/>
        <end position="686"/>
    </location>
</feature>
<evidence type="ECO:0000256" key="1">
    <source>
        <dbReference type="SAM" id="MobiDB-lite"/>
    </source>
</evidence>
<feature type="compositionally biased region" description="Pro residues" evidence="1">
    <location>
        <begin position="1047"/>
        <end position="1061"/>
    </location>
</feature>
<dbReference type="InterPro" id="IPR057402">
    <property type="entry name" value="AIM3_BBC1_C"/>
</dbReference>
<feature type="compositionally biased region" description="Acidic residues" evidence="1">
    <location>
        <begin position="462"/>
        <end position="477"/>
    </location>
</feature>
<feature type="compositionally biased region" description="Low complexity" evidence="1">
    <location>
        <begin position="188"/>
        <end position="205"/>
    </location>
</feature>
<evidence type="ECO:0000313" key="4">
    <source>
        <dbReference type="Proteomes" id="UP000184267"/>
    </source>
</evidence>
<feature type="domain" description="BBC1/AIM3 cysteine proteinase-fold" evidence="2">
    <location>
        <begin position="1367"/>
        <end position="1532"/>
    </location>
</feature>
<feature type="region of interest" description="Disordered" evidence="1">
    <location>
        <begin position="1"/>
        <end position="1373"/>
    </location>
</feature>
<feature type="compositionally biased region" description="Acidic residues" evidence="1">
    <location>
        <begin position="1081"/>
        <end position="1096"/>
    </location>
</feature>
<gene>
    <name evidence="3" type="ORF">TRAPUB_11371</name>
</gene>
<feature type="compositionally biased region" description="Basic and acidic residues" evidence="1">
    <location>
        <begin position="141"/>
        <end position="174"/>
    </location>
</feature>
<feature type="compositionally biased region" description="Pro residues" evidence="1">
    <location>
        <begin position="1213"/>
        <end position="1255"/>
    </location>
</feature>
<feature type="compositionally biased region" description="Low complexity" evidence="1">
    <location>
        <begin position="997"/>
        <end position="1009"/>
    </location>
</feature>
<feature type="compositionally biased region" description="Low complexity" evidence="1">
    <location>
        <begin position="890"/>
        <end position="901"/>
    </location>
</feature>
<feature type="compositionally biased region" description="Basic and acidic residues" evidence="1">
    <location>
        <begin position="638"/>
        <end position="671"/>
    </location>
</feature>
<feature type="compositionally biased region" description="Basic and acidic residues" evidence="1">
    <location>
        <begin position="1169"/>
        <end position="1183"/>
    </location>
</feature>
<feature type="compositionally biased region" description="Pro residues" evidence="1">
    <location>
        <begin position="700"/>
        <end position="739"/>
    </location>
</feature>
<feature type="compositionally biased region" description="Basic and acidic residues" evidence="1">
    <location>
        <begin position="778"/>
        <end position="792"/>
    </location>
</feature>
<feature type="compositionally biased region" description="Pro residues" evidence="1">
    <location>
        <begin position="27"/>
        <end position="36"/>
    </location>
</feature>
<feature type="compositionally biased region" description="Pro residues" evidence="1">
    <location>
        <begin position="1141"/>
        <end position="1159"/>
    </location>
</feature>
<dbReference type="Pfam" id="PF25459">
    <property type="entry name" value="AIM3_BBC1_C"/>
    <property type="match status" value="1"/>
</dbReference>
<dbReference type="EMBL" id="MNAD01000528">
    <property type="protein sequence ID" value="OJT12079.1"/>
    <property type="molecule type" value="Genomic_DNA"/>
</dbReference>
<feature type="compositionally biased region" description="Low complexity" evidence="1">
    <location>
        <begin position="1347"/>
        <end position="1370"/>
    </location>
</feature>
<feature type="compositionally biased region" description="Acidic residues" evidence="1">
    <location>
        <begin position="822"/>
        <end position="834"/>
    </location>
</feature>
<evidence type="ECO:0000259" key="2">
    <source>
        <dbReference type="Pfam" id="PF25459"/>
    </source>
</evidence>
<feature type="compositionally biased region" description="Polar residues" evidence="1">
    <location>
        <begin position="278"/>
        <end position="290"/>
    </location>
</feature>
<dbReference type="Proteomes" id="UP000184267">
    <property type="component" value="Unassembled WGS sequence"/>
</dbReference>
<feature type="compositionally biased region" description="Basic and acidic residues" evidence="1">
    <location>
        <begin position="1026"/>
        <end position="1038"/>
    </location>
</feature>
<feature type="compositionally biased region" description="Acidic residues" evidence="1">
    <location>
        <begin position="1184"/>
        <end position="1196"/>
    </location>
</feature>
<feature type="compositionally biased region" description="Basic and acidic residues" evidence="1">
    <location>
        <begin position="438"/>
        <end position="456"/>
    </location>
</feature>
<name>A0A1M2VWU0_TRAPU</name>
<accession>A0A1M2VWU0</accession>
<feature type="compositionally biased region" description="Basic and acidic residues" evidence="1">
    <location>
        <begin position="211"/>
        <end position="238"/>
    </location>
</feature>
<proteinExistence type="predicted"/>
<feature type="region of interest" description="Disordered" evidence="1">
    <location>
        <begin position="1779"/>
        <end position="1812"/>
    </location>
</feature>
<dbReference type="OrthoDB" id="207120at2759"/>
<feature type="compositionally biased region" description="Basic and acidic residues" evidence="1">
    <location>
        <begin position="77"/>
        <end position="91"/>
    </location>
</feature>
<feature type="compositionally biased region" description="Polar residues" evidence="1">
    <location>
        <begin position="1326"/>
        <end position="1339"/>
    </location>
</feature>
<feature type="compositionally biased region" description="Pro residues" evidence="1">
    <location>
        <begin position="540"/>
        <end position="549"/>
    </location>
</feature>
<sequence>MSDPPPKKVGSLRDRIAAFENKGSAPAPAPPPAPRPKPGHINWTPKPLSPPTSPKASSSGNDESAEARKAAGMSATDAKESIGKLSLKERMAALQGSGGFSGPGAAATPPPRPSGEKPKWKPPPVVQRVEPIGGDDEEDKPAEVKQAEREHADEPKSPEEANEMKESEQEPKEEGESDPQEEERQRRAALAARMARLGGARVGMGPPIFGKKPDVPPKKVHKEEEQVKEEELPKEKPAEVSPTAEGSDVPAVVEPASTAEGETAGSTDYFDAAKKDSATSATLSPDSAVTSPPVRSPAMPVPQVPRRAAPPRKRAGKSPSPAAPVIDQELHESPAALPSTEESATPVEMKDVPSSAERPHGDREPELTEGQAEKMEENVTAAEPAHEHEVIEAAGETEAPSVHEAAEEEHATKSITEGVDHDPKEHVTEEHDETSVVEEPKHEEAPVVEEPKHEESPSETDAPAEEPVEEPEEEEDEAARRKRIADRIAKSGGFNPFSGGMPPPVRKDSTGSVRSPITSPPSQPVRRDSQEDTASLQSPPLLPTSPKPQAPARKDSVGSVRAEAGLGPPLEEASLDDQRAESDDDGAIAEEDEEEEVRGRSLERSAPAYEDVLGEAPEDEDAGARAEHEAVHSLANEEYGKAHHGADDYRNARERQEVPEHATEGYGEREVPQPPPRVPRPLPTLPPTQTRESAEEDADPLPPATSPPPPPARQFIPPPPKRVSLPPPPPRTVPVPPTAPSEEDIDDERVASPDVVDEANAIHAREIGLEQDEDEHYEDEHVHDGYDEHPTKEEEEEPEVESAPPPPPRRLAVPPPPLPVQADEDEQEEDDDFEVPPPPPPPRRASVQVPPPPTHALPHGEDKEEDVSEYEEPEEEEEASAPPPPPPRHAAPAVFAAALSRPVPPPIRAPSPDVDEEEEVLNDSDVDPIDPEFYSPKSPGLDPRAGFPSALQSPPARVISPPPPPARVVSPPPQQVASPPPPPPFQRVVSPAPPPTRVVSPSAVTSPASQPEHSEAGDEEDGENSELARRRTIAERMAKLGGIRFGAPPPVPAARRPPPPPEPEHEEGSEGGEREESDKPAEEEEGEVAPVEEEDEFARKQRIAARIAGMGGQRFGMIPGMGPPARAPVRRESEDEAPQVKSPPPKRFAPVAPPPPPPARNDEHEEESDYQHVSDSERVAHEESELEEVTYTDAEEAPPPAVPDRGARRVSTGPPPVPQTRPLSPPSLASPPPVPKSRPPQPPAFTYPPPPPSRPTPTTRETHGDFVIVDQGQSAEESAPPPPSRAARPPPRGAPVPPPPPAPQTSDAQWEEPVIPDVDFGGETDLSLSAQWSEDSTNYPPVPPGRPSASAAPAPPQQQTSSAPATQPPAEQHLSPEELMGHWGRVGVQIHEVAAALFERSKKGVVGDGSYIGFVTAALGQVPNAAQPTPPFESFGYLVYHQTAAAVQRRVSDIMPGDVLVAHEAKFKGHKGLQSYHQNVGVGQPLVAVIGDFETKKSKVRVFQANQHVGQQSVESASYRLEDLKSGSVKLYAYGPSGSGLPTYLDSSPIIPIIPYAPELFSAGDVREHPYPFASHTATAMDESDIAQHIDTSAGHLPHLGLPAAPSGAHATCDSLVSFVAPAALTGSWRPPTTHEVGPQLAALAPSISTPCAASPTSDASSATASSHKPRNAQVSMEEWLAAKPTFKRCQQCPWCDVRRASGQTDWYRHLETHCWAAKSDPTGRQCVGVPLYEALDYGIAPDIPGMNMGGVWMVGGCGTIFSRRDALLRHLQNSRSCVGHNHKMSDKAPSSPKRRKNTKSRTPSKLSKRRA</sequence>
<feature type="compositionally biased region" description="Pro residues" evidence="1">
    <location>
        <begin position="960"/>
        <end position="996"/>
    </location>
</feature>
<dbReference type="STRING" id="154538.A0A1M2VWU0"/>
<feature type="compositionally biased region" description="Basic and acidic residues" evidence="1">
    <location>
        <begin position="357"/>
        <end position="377"/>
    </location>
</feature>
<feature type="compositionally biased region" description="Acidic residues" evidence="1">
    <location>
        <begin position="612"/>
        <end position="621"/>
    </location>
</feature>
<keyword evidence="4" id="KW-1185">Reference proteome</keyword>
<reference evidence="3 4" key="1">
    <citation type="submission" date="2016-10" db="EMBL/GenBank/DDBJ databases">
        <title>Genome sequence of the basidiomycete white-rot fungus Trametes pubescens.</title>
        <authorList>
            <person name="Makela M.R."/>
            <person name="Granchi Z."/>
            <person name="Peng M."/>
            <person name="De Vries R.P."/>
            <person name="Grigoriev I."/>
            <person name="Riley R."/>
            <person name="Hilden K."/>
        </authorList>
    </citation>
    <scope>NUCLEOTIDE SEQUENCE [LARGE SCALE GENOMIC DNA]</scope>
    <source>
        <strain evidence="3 4">FBCC735</strain>
    </source>
</reference>
<comment type="caution">
    <text evidence="3">The sequence shown here is derived from an EMBL/GenBank/DDBJ whole genome shotgun (WGS) entry which is preliminary data.</text>
</comment>
<feature type="compositionally biased region" description="Basic and acidic residues" evidence="1">
    <location>
        <begin position="1062"/>
        <end position="1080"/>
    </location>
</feature>
<feature type="compositionally biased region" description="Acidic residues" evidence="1">
    <location>
        <begin position="582"/>
        <end position="596"/>
    </location>
</feature>